<proteinExistence type="predicted"/>
<comment type="caution">
    <text evidence="1">The sequence shown here is derived from an EMBL/GenBank/DDBJ whole genome shotgun (WGS) entry which is preliminary data.</text>
</comment>
<evidence type="ECO:0000313" key="2">
    <source>
        <dbReference type="Proteomes" id="UP000827872"/>
    </source>
</evidence>
<organism evidence="1 2">
    <name type="scientific">Sphaerodactylus townsendi</name>
    <dbReference type="NCBI Taxonomy" id="933632"/>
    <lineage>
        <taxon>Eukaryota</taxon>
        <taxon>Metazoa</taxon>
        <taxon>Chordata</taxon>
        <taxon>Craniata</taxon>
        <taxon>Vertebrata</taxon>
        <taxon>Euteleostomi</taxon>
        <taxon>Lepidosauria</taxon>
        <taxon>Squamata</taxon>
        <taxon>Bifurcata</taxon>
        <taxon>Gekkota</taxon>
        <taxon>Sphaerodactylidae</taxon>
        <taxon>Sphaerodactylus</taxon>
    </lineage>
</organism>
<evidence type="ECO:0000313" key="1">
    <source>
        <dbReference type="EMBL" id="KAH8018006.1"/>
    </source>
</evidence>
<dbReference type="EMBL" id="CM037614">
    <property type="protein sequence ID" value="KAH8018006.1"/>
    <property type="molecule type" value="Genomic_DNA"/>
</dbReference>
<reference evidence="1" key="1">
    <citation type="submission" date="2021-08" db="EMBL/GenBank/DDBJ databases">
        <title>The first chromosome-level gecko genome reveals the dynamic sex chromosomes of Neotropical dwarf geckos (Sphaerodactylidae: Sphaerodactylus).</title>
        <authorList>
            <person name="Pinto B.J."/>
            <person name="Keating S.E."/>
            <person name="Gamble T."/>
        </authorList>
    </citation>
    <scope>NUCLEOTIDE SEQUENCE</scope>
    <source>
        <strain evidence="1">TG3544</strain>
    </source>
</reference>
<gene>
    <name evidence="1" type="ORF">K3G42_033492</name>
</gene>
<dbReference type="Proteomes" id="UP000827872">
    <property type="component" value="Linkage Group LG01"/>
</dbReference>
<sequence length="239" mass="25986">MLMQSISASVPQLLACGLVIPEHLSFCPSASGLWPCHSRASQLLSLSFWLVDLFFQSISASVPQLLVCGLVIPEHLSFCPSASGLWTCSSRASQLLSLSFWFVALKDSRASQLLSLSFWLVDLFFQSISASVPQLLACGLVLPEHLSFCPSASGLWPCYSRASQLLSLSFWFVALLFQSISASVPQLLVCGLVIPEHLSFCPSASGLWTCSSRASQLLSLSFWLVDLFFQSISASVPQK</sequence>
<accession>A0ACB8GFG9</accession>
<name>A0ACB8GFG9_9SAUR</name>
<keyword evidence="2" id="KW-1185">Reference proteome</keyword>
<protein>
    <submittedName>
        <fullName evidence="1">Uncharacterized protein</fullName>
    </submittedName>
</protein>